<evidence type="ECO:0000256" key="1">
    <source>
        <dbReference type="SAM" id="Coils"/>
    </source>
</evidence>
<keyword evidence="1" id="KW-0175">Coiled coil</keyword>
<name>A0ABQ8Y3E5_9EUKA</name>
<organism evidence="3 4">
    <name type="scientific">Anaeramoeba flamelloides</name>
    <dbReference type="NCBI Taxonomy" id="1746091"/>
    <lineage>
        <taxon>Eukaryota</taxon>
        <taxon>Metamonada</taxon>
        <taxon>Anaeramoebidae</taxon>
        <taxon>Anaeramoeba</taxon>
    </lineage>
</organism>
<evidence type="ECO:0000256" key="2">
    <source>
        <dbReference type="SAM" id="MobiDB-lite"/>
    </source>
</evidence>
<dbReference type="EMBL" id="JAOAOG010000226">
    <property type="protein sequence ID" value="KAJ6239266.1"/>
    <property type="molecule type" value="Genomic_DNA"/>
</dbReference>
<evidence type="ECO:0000313" key="3">
    <source>
        <dbReference type="EMBL" id="KAJ6239266.1"/>
    </source>
</evidence>
<comment type="caution">
    <text evidence="3">The sequence shown here is derived from an EMBL/GenBank/DDBJ whole genome shotgun (WGS) entry which is preliminary data.</text>
</comment>
<keyword evidence="4" id="KW-1185">Reference proteome</keyword>
<evidence type="ECO:0008006" key="5">
    <source>
        <dbReference type="Google" id="ProtNLM"/>
    </source>
</evidence>
<gene>
    <name evidence="3" type="ORF">M0813_25148</name>
</gene>
<feature type="region of interest" description="Disordered" evidence="2">
    <location>
        <begin position="14"/>
        <end position="55"/>
    </location>
</feature>
<feature type="compositionally biased region" description="Acidic residues" evidence="2">
    <location>
        <begin position="117"/>
        <end position="133"/>
    </location>
</feature>
<evidence type="ECO:0000313" key="4">
    <source>
        <dbReference type="Proteomes" id="UP001150062"/>
    </source>
</evidence>
<protein>
    <recommendedName>
        <fullName evidence="5">BZIP domain-containing protein</fullName>
    </recommendedName>
</protein>
<feature type="coiled-coil region" evidence="1">
    <location>
        <begin position="210"/>
        <end position="258"/>
    </location>
</feature>
<reference evidence="3" key="1">
    <citation type="submission" date="2022-08" db="EMBL/GenBank/DDBJ databases">
        <title>Novel sulfate-reducing endosymbionts in the free-living metamonad Anaeramoeba.</title>
        <authorList>
            <person name="Jerlstrom-Hultqvist J."/>
            <person name="Cepicka I."/>
            <person name="Gallot-Lavallee L."/>
            <person name="Salas-Leiva D."/>
            <person name="Curtis B.A."/>
            <person name="Zahonova K."/>
            <person name="Pipaliya S."/>
            <person name="Dacks J."/>
            <person name="Roger A.J."/>
        </authorList>
    </citation>
    <scope>NUCLEOTIDE SEQUENCE</scope>
    <source>
        <strain evidence="3">Schooner1</strain>
    </source>
</reference>
<feature type="compositionally biased region" description="Polar residues" evidence="2">
    <location>
        <begin position="32"/>
        <end position="55"/>
    </location>
</feature>
<feature type="compositionally biased region" description="Basic residues" evidence="2">
    <location>
        <begin position="18"/>
        <end position="30"/>
    </location>
</feature>
<accession>A0ABQ8Y3E5</accession>
<feature type="region of interest" description="Disordered" evidence="2">
    <location>
        <begin position="111"/>
        <end position="137"/>
    </location>
</feature>
<sequence>MNINLINESQKYIQQNTTKHKPTTPKKLSKNRYIQEQTSNKSNNVSNLDDLNQTEGQIPNYLSNFMDLKTEKKKKKKTDCDKLETCMSSDQEIESFELGIDQFLVNTDNCVNNNNDNDNDNENENDTDNETDNENASVNGKTVKDFLYFKDYQVDENDYLFNKKEEQQFLNTITNEELKSFNENKPSNWKRKNECIVPQQKKNNNQKQYINELQSHIHCLKNENTYLEEELKERLVLRKKLKEQLKALNKRRKLTTCKNIVHREQEREIEILETSISWY</sequence>
<dbReference type="Proteomes" id="UP001150062">
    <property type="component" value="Unassembled WGS sequence"/>
</dbReference>
<proteinExistence type="predicted"/>